<feature type="region of interest" description="Disordered" evidence="1">
    <location>
        <begin position="25"/>
        <end position="61"/>
    </location>
</feature>
<organism evidence="2 3">
    <name type="scientific">Frankliniella fusca</name>
    <dbReference type="NCBI Taxonomy" id="407009"/>
    <lineage>
        <taxon>Eukaryota</taxon>
        <taxon>Metazoa</taxon>
        <taxon>Ecdysozoa</taxon>
        <taxon>Arthropoda</taxon>
        <taxon>Hexapoda</taxon>
        <taxon>Insecta</taxon>
        <taxon>Pterygota</taxon>
        <taxon>Neoptera</taxon>
        <taxon>Paraneoptera</taxon>
        <taxon>Thysanoptera</taxon>
        <taxon>Terebrantia</taxon>
        <taxon>Thripoidea</taxon>
        <taxon>Thripidae</taxon>
        <taxon>Frankliniella</taxon>
    </lineage>
</organism>
<name>A0AAE1LBJ1_9NEOP</name>
<protein>
    <submittedName>
        <fullName evidence="2">Alpha/beta-glucosidase agdC</fullName>
    </submittedName>
</protein>
<proteinExistence type="predicted"/>
<evidence type="ECO:0000313" key="3">
    <source>
        <dbReference type="Proteomes" id="UP001219518"/>
    </source>
</evidence>
<gene>
    <name evidence="2" type="ORF">KUF71_021653</name>
</gene>
<sequence>MYGRRRCACSQLQAGTVHAEQLRSSLKKSVTTAPGSAPAAPAPPTIAAPEQHQADTQAPRVVSPSRTLCRSSRRIRFVLTTTDQDAAEEPSHVRRTRVVGGTQGSGGDASSTSGTRMRRAPGLGGSGTQCSHDGPDGLQGGGEALLADAAPEQRAQAVQAAVPLDDGAVKAAAGVAGLVEGAGTEGVDHASCLLSRCALASPQHSPCNSPRRVAW</sequence>
<reference evidence="2" key="2">
    <citation type="journal article" date="2023" name="BMC Genomics">
        <title>Pest status, molecular evolution, and epigenetic factors derived from the genome assembly of Frankliniella fusca, a thysanopteran phytovirus vector.</title>
        <authorList>
            <person name="Catto M.A."/>
            <person name="Labadie P.E."/>
            <person name="Jacobson A.L."/>
            <person name="Kennedy G.G."/>
            <person name="Srinivasan R."/>
            <person name="Hunt B.G."/>
        </authorList>
    </citation>
    <scope>NUCLEOTIDE SEQUENCE</scope>
    <source>
        <strain evidence="2">PL_HMW_Pooled</strain>
    </source>
</reference>
<evidence type="ECO:0000313" key="2">
    <source>
        <dbReference type="EMBL" id="KAK3912082.1"/>
    </source>
</evidence>
<dbReference type="EMBL" id="JAHWGI010000289">
    <property type="protein sequence ID" value="KAK3912082.1"/>
    <property type="molecule type" value="Genomic_DNA"/>
</dbReference>
<accession>A0AAE1LBJ1</accession>
<dbReference type="AlphaFoldDB" id="A0AAE1LBJ1"/>
<feature type="region of interest" description="Disordered" evidence="1">
    <location>
        <begin position="81"/>
        <end position="142"/>
    </location>
</feature>
<dbReference type="Proteomes" id="UP001219518">
    <property type="component" value="Unassembled WGS sequence"/>
</dbReference>
<reference evidence="2" key="1">
    <citation type="submission" date="2021-07" db="EMBL/GenBank/DDBJ databases">
        <authorList>
            <person name="Catto M.A."/>
            <person name="Jacobson A."/>
            <person name="Kennedy G."/>
            <person name="Labadie P."/>
            <person name="Hunt B.G."/>
            <person name="Srinivasan R."/>
        </authorList>
    </citation>
    <scope>NUCLEOTIDE SEQUENCE</scope>
    <source>
        <strain evidence="2">PL_HMW_Pooled</strain>
        <tissue evidence="2">Head</tissue>
    </source>
</reference>
<comment type="caution">
    <text evidence="2">The sequence shown here is derived from an EMBL/GenBank/DDBJ whole genome shotgun (WGS) entry which is preliminary data.</text>
</comment>
<keyword evidence="3" id="KW-1185">Reference proteome</keyword>
<evidence type="ECO:0000256" key="1">
    <source>
        <dbReference type="SAM" id="MobiDB-lite"/>
    </source>
</evidence>